<dbReference type="Proteomes" id="UP001247620">
    <property type="component" value="Unassembled WGS sequence"/>
</dbReference>
<gene>
    <name evidence="1" type="ORF">J2W55_000789</name>
</gene>
<reference evidence="1 2" key="1">
    <citation type="submission" date="2023-07" db="EMBL/GenBank/DDBJ databases">
        <title>Sorghum-associated microbial communities from plants grown in Nebraska, USA.</title>
        <authorList>
            <person name="Schachtman D."/>
        </authorList>
    </citation>
    <scope>NUCLEOTIDE SEQUENCE [LARGE SCALE GENOMIC DNA]</scope>
    <source>
        <strain evidence="1 2">3262</strain>
    </source>
</reference>
<accession>A0ABU1T6U9</accession>
<evidence type="ECO:0000313" key="2">
    <source>
        <dbReference type="Proteomes" id="UP001247620"/>
    </source>
</evidence>
<proteinExistence type="predicted"/>
<dbReference type="RefSeq" id="WP_310092195.1">
    <property type="nucleotide sequence ID" value="NZ_JAVDUU010000001.1"/>
</dbReference>
<organism evidence="1 2">
    <name type="scientific">Mucilaginibacter pocheonensis</name>
    <dbReference type="NCBI Taxonomy" id="398050"/>
    <lineage>
        <taxon>Bacteria</taxon>
        <taxon>Pseudomonadati</taxon>
        <taxon>Bacteroidota</taxon>
        <taxon>Sphingobacteriia</taxon>
        <taxon>Sphingobacteriales</taxon>
        <taxon>Sphingobacteriaceae</taxon>
        <taxon>Mucilaginibacter</taxon>
    </lineage>
</organism>
<sequence length="56" mass="6538">MLQEGIDYYINDDGNFVFTKAYHLKRGYCCKNKCLHCPWDYGKPGTSNQQDTSNKK</sequence>
<dbReference type="EMBL" id="JAVDUU010000001">
    <property type="protein sequence ID" value="MDR6940961.1"/>
    <property type="molecule type" value="Genomic_DNA"/>
</dbReference>
<evidence type="ECO:0000313" key="1">
    <source>
        <dbReference type="EMBL" id="MDR6940961.1"/>
    </source>
</evidence>
<comment type="caution">
    <text evidence="1">The sequence shown here is derived from an EMBL/GenBank/DDBJ whole genome shotgun (WGS) entry which is preliminary data.</text>
</comment>
<protein>
    <submittedName>
        <fullName evidence="1">Uncharacterized protein</fullName>
    </submittedName>
</protein>
<keyword evidence="2" id="KW-1185">Reference proteome</keyword>
<dbReference type="Pfam" id="PF17653">
    <property type="entry name" value="DUF5522"/>
    <property type="match status" value="1"/>
</dbReference>
<name>A0ABU1T6U9_9SPHI</name>
<dbReference type="InterPro" id="IPR040807">
    <property type="entry name" value="DUF5522"/>
</dbReference>